<evidence type="ECO:0000256" key="3">
    <source>
        <dbReference type="ARBA" id="ARBA00022741"/>
    </source>
</evidence>
<keyword evidence="2" id="KW-0472">Membrane</keyword>
<comment type="caution">
    <text evidence="6">The sequence shown here is derived from an EMBL/GenBank/DDBJ whole genome shotgun (WGS) entry which is preliminary data.</text>
</comment>
<dbReference type="GO" id="GO:0005886">
    <property type="term" value="C:plasma membrane"/>
    <property type="evidence" value="ECO:0007669"/>
    <property type="project" value="TreeGrafter"/>
</dbReference>
<dbReference type="GO" id="GO:0005304">
    <property type="term" value="F:L-valine transmembrane transporter activity"/>
    <property type="evidence" value="ECO:0007669"/>
    <property type="project" value="TreeGrafter"/>
</dbReference>
<dbReference type="EMBL" id="PDNW01000001">
    <property type="protein sequence ID" value="PLC51777.1"/>
    <property type="molecule type" value="Genomic_DNA"/>
</dbReference>
<dbReference type="GO" id="GO:0005524">
    <property type="term" value="F:ATP binding"/>
    <property type="evidence" value="ECO:0007669"/>
    <property type="project" value="UniProtKB-KW"/>
</dbReference>
<keyword evidence="4 6" id="KW-0067">ATP-binding</keyword>
<dbReference type="PROSITE" id="PS50893">
    <property type="entry name" value="ABC_TRANSPORTER_2"/>
    <property type="match status" value="1"/>
</dbReference>
<dbReference type="InterPro" id="IPR003593">
    <property type="entry name" value="AAA+_ATPase"/>
</dbReference>
<dbReference type="GO" id="GO:0016887">
    <property type="term" value="F:ATP hydrolysis activity"/>
    <property type="evidence" value="ECO:0007669"/>
    <property type="project" value="InterPro"/>
</dbReference>
<evidence type="ECO:0000256" key="2">
    <source>
        <dbReference type="ARBA" id="ARBA00022475"/>
    </source>
</evidence>
<keyword evidence="3" id="KW-0547">Nucleotide-binding</keyword>
<name>A0A2N4U9U8_9BURK</name>
<dbReference type="InterPro" id="IPR051120">
    <property type="entry name" value="ABC_AA/LPS_Transport"/>
</dbReference>
<keyword evidence="1" id="KW-0813">Transport</keyword>
<dbReference type="AlphaFoldDB" id="A0A2N4U9U8"/>
<organism evidence="6 7">
    <name type="scientific">Pollutimonas subterranea</name>
    <dbReference type="NCBI Taxonomy" id="2045210"/>
    <lineage>
        <taxon>Bacteria</taxon>
        <taxon>Pseudomonadati</taxon>
        <taxon>Pseudomonadota</taxon>
        <taxon>Betaproteobacteria</taxon>
        <taxon>Burkholderiales</taxon>
        <taxon>Alcaligenaceae</taxon>
        <taxon>Pollutimonas</taxon>
    </lineage>
</organism>
<reference evidence="6 7" key="1">
    <citation type="submission" date="2017-10" db="EMBL/GenBank/DDBJ databases">
        <title>Two draft genome sequences of Pusillimonas sp. strains isolated from a nitrate- and radionuclide-contaminated groundwater in Russia.</title>
        <authorList>
            <person name="Grouzdev D.S."/>
            <person name="Tourova T.P."/>
            <person name="Goeva M.A."/>
            <person name="Babich T.L."/>
            <person name="Sokolova D.S."/>
            <person name="Abdullin R."/>
            <person name="Poltaraus A.B."/>
            <person name="Toshchakov S.V."/>
            <person name="Nazina T.N."/>
        </authorList>
    </citation>
    <scope>NUCLEOTIDE SEQUENCE [LARGE SCALE GENOMIC DNA]</scope>
    <source>
        <strain evidence="6 7">JR1/69-3-13</strain>
    </source>
</reference>
<evidence type="ECO:0000313" key="7">
    <source>
        <dbReference type="Proteomes" id="UP000234190"/>
    </source>
</evidence>
<dbReference type="GO" id="GO:0015808">
    <property type="term" value="P:L-alanine transport"/>
    <property type="evidence" value="ECO:0007669"/>
    <property type="project" value="TreeGrafter"/>
</dbReference>
<dbReference type="RefSeq" id="WP_102072264.1">
    <property type="nucleotide sequence ID" value="NZ_PDNW01000001.1"/>
</dbReference>
<sequence length="246" mass="26559">MQPLVKTTGLNLAFGAVIAANNIDFELHTGERLAVIGQNGAGKTTFINICTGYLKPASGTVTFDGHDITGMAPRKIVRLGMGRSFQLPQLFTEHTVRECIQIAAARQNARLSAFKPLAATINSNDVESTLELVGLRDDANAISSDLPEGKRKLLDVAMALALKPKLLIMDEPTSGVASEDKHDLMQTVMNALEQRKVTSWFVEHDVDIVAQYATRVAAWINGAIVADGTPDEVLANPQIKREVLGN</sequence>
<dbReference type="GO" id="GO:0015192">
    <property type="term" value="F:L-phenylalanine transmembrane transporter activity"/>
    <property type="evidence" value="ECO:0007669"/>
    <property type="project" value="TreeGrafter"/>
</dbReference>
<gene>
    <name evidence="6" type="ORF">CR159_01785</name>
</gene>
<dbReference type="Proteomes" id="UP000234190">
    <property type="component" value="Unassembled WGS sequence"/>
</dbReference>
<dbReference type="OrthoDB" id="8716732at2"/>
<evidence type="ECO:0000313" key="6">
    <source>
        <dbReference type="EMBL" id="PLC51777.1"/>
    </source>
</evidence>
<keyword evidence="2" id="KW-1003">Cell membrane</keyword>
<dbReference type="Pfam" id="PF00005">
    <property type="entry name" value="ABC_tran"/>
    <property type="match status" value="1"/>
</dbReference>
<accession>A0A2N4U9U8</accession>
<dbReference type="GO" id="GO:1903806">
    <property type="term" value="P:L-isoleucine import across plasma membrane"/>
    <property type="evidence" value="ECO:0007669"/>
    <property type="project" value="TreeGrafter"/>
</dbReference>
<dbReference type="SMART" id="SM00382">
    <property type="entry name" value="AAA"/>
    <property type="match status" value="1"/>
</dbReference>
<dbReference type="PANTHER" id="PTHR45772">
    <property type="entry name" value="CONSERVED COMPONENT OF ABC TRANSPORTER FOR NATURAL AMINO ACIDS-RELATED"/>
    <property type="match status" value="1"/>
</dbReference>
<protein>
    <submittedName>
        <fullName evidence="6">ABC transporter ATP-binding protein</fullName>
    </submittedName>
</protein>
<keyword evidence="7" id="KW-1185">Reference proteome</keyword>
<dbReference type="InterPro" id="IPR027417">
    <property type="entry name" value="P-loop_NTPase"/>
</dbReference>
<proteinExistence type="predicted"/>
<dbReference type="GO" id="GO:1903805">
    <property type="term" value="P:L-valine import across plasma membrane"/>
    <property type="evidence" value="ECO:0007669"/>
    <property type="project" value="TreeGrafter"/>
</dbReference>
<dbReference type="InterPro" id="IPR003439">
    <property type="entry name" value="ABC_transporter-like_ATP-bd"/>
</dbReference>
<evidence type="ECO:0000259" key="5">
    <source>
        <dbReference type="PROSITE" id="PS50893"/>
    </source>
</evidence>
<dbReference type="Gene3D" id="3.40.50.300">
    <property type="entry name" value="P-loop containing nucleotide triphosphate hydrolases"/>
    <property type="match status" value="1"/>
</dbReference>
<evidence type="ECO:0000256" key="4">
    <source>
        <dbReference type="ARBA" id="ARBA00022840"/>
    </source>
</evidence>
<dbReference type="SUPFAM" id="SSF52540">
    <property type="entry name" value="P-loop containing nucleoside triphosphate hydrolases"/>
    <property type="match status" value="1"/>
</dbReference>
<dbReference type="GO" id="GO:0015188">
    <property type="term" value="F:L-isoleucine transmembrane transporter activity"/>
    <property type="evidence" value="ECO:0007669"/>
    <property type="project" value="TreeGrafter"/>
</dbReference>
<evidence type="ECO:0000256" key="1">
    <source>
        <dbReference type="ARBA" id="ARBA00022448"/>
    </source>
</evidence>
<feature type="domain" description="ABC transporter" evidence="5">
    <location>
        <begin position="5"/>
        <end position="246"/>
    </location>
</feature>
<dbReference type="GO" id="GO:0042941">
    <property type="term" value="P:D-alanine transmembrane transport"/>
    <property type="evidence" value="ECO:0007669"/>
    <property type="project" value="TreeGrafter"/>
</dbReference>
<dbReference type="PANTHER" id="PTHR45772:SF7">
    <property type="entry name" value="AMINO ACID ABC TRANSPORTER ATP-BINDING PROTEIN"/>
    <property type="match status" value="1"/>
</dbReference>